<accession>A0A932R165</accession>
<dbReference type="AlphaFoldDB" id="A0A932R165"/>
<evidence type="ECO:0000313" key="1">
    <source>
        <dbReference type="EMBL" id="MBI3630802.1"/>
    </source>
</evidence>
<organism evidence="1 2">
    <name type="scientific">Candidatus Sungiibacteriota bacterium</name>
    <dbReference type="NCBI Taxonomy" id="2750080"/>
    <lineage>
        <taxon>Bacteria</taxon>
        <taxon>Candidatus Sungiibacteriota</taxon>
    </lineage>
</organism>
<dbReference type="EMBL" id="JACQCR010000008">
    <property type="protein sequence ID" value="MBI3630802.1"/>
    <property type="molecule type" value="Genomic_DNA"/>
</dbReference>
<name>A0A932R165_9BACT</name>
<comment type="caution">
    <text evidence="1">The sequence shown here is derived from an EMBL/GenBank/DDBJ whole genome shotgun (WGS) entry which is preliminary data.</text>
</comment>
<dbReference type="Proteomes" id="UP000753196">
    <property type="component" value="Unassembled WGS sequence"/>
</dbReference>
<sequence length="151" mass="17210">MKKKLITILIVFVVFAGGVGLGWYIRNQTLNSRATIPNIFERVLGFLVQRGEKEDDDLLYYNTDLSDFIVNGSTKTKVALEGIVDKIAKQPDGDYHIIVRPQYVPVGLYLVTEAIPEIKLPLPKEGDHIKIWGIVRFDILHNWWELHPVIG</sequence>
<proteinExistence type="predicted"/>
<reference evidence="1" key="1">
    <citation type="submission" date="2020-07" db="EMBL/GenBank/DDBJ databases">
        <title>Huge and variable diversity of episymbiotic CPR bacteria and DPANN archaea in groundwater ecosystems.</title>
        <authorList>
            <person name="He C.Y."/>
            <person name="Keren R."/>
            <person name="Whittaker M."/>
            <person name="Farag I.F."/>
            <person name="Doudna J."/>
            <person name="Cate J.H.D."/>
            <person name="Banfield J.F."/>
        </authorList>
    </citation>
    <scope>NUCLEOTIDE SEQUENCE</scope>
    <source>
        <strain evidence="1">NC_groundwater_973_Pr1_S-0.2um_54_13</strain>
    </source>
</reference>
<protein>
    <submittedName>
        <fullName evidence="1">Uncharacterized protein</fullName>
    </submittedName>
</protein>
<evidence type="ECO:0000313" key="2">
    <source>
        <dbReference type="Proteomes" id="UP000753196"/>
    </source>
</evidence>
<gene>
    <name evidence="1" type="ORF">HY221_00480</name>
</gene>